<evidence type="ECO:0000259" key="2">
    <source>
        <dbReference type="Pfam" id="PF18885"/>
    </source>
</evidence>
<name>A0AAD6X3G4_9AGAR</name>
<evidence type="ECO:0000313" key="3">
    <source>
        <dbReference type="EMBL" id="KAJ7033471.1"/>
    </source>
</evidence>
<feature type="domain" description="DUF5648" evidence="2">
    <location>
        <begin position="85"/>
        <end position="208"/>
    </location>
</feature>
<keyword evidence="1" id="KW-0732">Signal</keyword>
<evidence type="ECO:0000256" key="1">
    <source>
        <dbReference type="SAM" id="SignalP"/>
    </source>
</evidence>
<dbReference type="Proteomes" id="UP001218188">
    <property type="component" value="Unassembled WGS sequence"/>
</dbReference>
<protein>
    <recommendedName>
        <fullName evidence="2">DUF5648 domain-containing protein</fullName>
    </recommendedName>
</protein>
<dbReference type="AlphaFoldDB" id="A0AAD6X3G4"/>
<dbReference type="InterPro" id="IPR043708">
    <property type="entry name" value="DUF5648"/>
</dbReference>
<dbReference type="EMBL" id="JARJCM010000065">
    <property type="protein sequence ID" value="KAJ7033471.1"/>
    <property type="molecule type" value="Genomic_DNA"/>
</dbReference>
<accession>A0AAD6X3G4</accession>
<keyword evidence="4" id="KW-1185">Reference proteome</keyword>
<feature type="chain" id="PRO_5042154839" description="DUF5648 domain-containing protein" evidence="1">
    <location>
        <begin position="28"/>
        <end position="211"/>
    </location>
</feature>
<proteinExistence type="predicted"/>
<comment type="caution">
    <text evidence="3">The sequence shown here is derived from an EMBL/GenBank/DDBJ whole genome shotgun (WGS) entry which is preliminary data.</text>
</comment>
<sequence>MKTPTTTVTTVFTAALAALLTARPIRAAFVDPQAQARAVFHVRDSLRCPRSPSTTLYPDTAQHAYQLHLAAPPRPRGPAIGGHRGYFEFDGPVARVFEKRQRATVPLFHLFNPNTYDSVFTHHGPENEHERAHNDGALEQKHPEVNWSARGYTALGIAAYIFPRRVCGGVPFFALERDGAHFYTADQEERDDAIVNEGYTARGVVGYVVKV</sequence>
<evidence type="ECO:0000313" key="4">
    <source>
        <dbReference type="Proteomes" id="UP001218188"/>
    </source>
</evidence>
<reference evidence="3" key="1">
    <citation type="submission" date="2023-03" db="EMBL/GenBank/DDBJ databases">
        <title>Massive genome expansion in bonnet fungi (Mycena s.s.) driven by repeated elements and novel gene families across ecological guilds.</title>
        <authorList>
            <consortium name="Lawrence Berkeley National Laboratory"/>
            <person name="Harder C.B."/>
            <person name="Miyauchi S."/>
            <person name="Viragh M."/>
            <person name="Kuo A."/>
            <person name="Thoen E."/>
            <person name="Andreopoulos B."/>
            <person name="Lu D."/>
            <person name="Skrede I."/>
            <person name="Drula E."/>
            <person name="Henrissat B."/>
            <person name="Morin E."/>
            <person name="Kohler A."/>
            <person name="Barry K."/>
            <person name="LaButti K."/>
            <person name="Morin E."/>
            <person name="Salamov A."/>
            <person name="Lipzen A."/>
            <person name="Mereny Z."/>
            <person name="Hegedus B."/>
            <person name="Baldrian P."/>
            <person name="Stursova M."/>
            <person name="Weitz H."/>
            <person name="Taylor A."/>
            <person name="Grigoriev I.V."/>
            <person name="Nagy L.G."/>
            <person name="Martin F."/>
            <person name="Kauserud H."/>
        </authorList>
    </citation>
    <scope>NUCLEOTIDE SEQUENCE</scope>
    <source>
        <strain evidence="3">CBHHK200</strain>
    </source>
</reference>
<feature type="signal peptide" evidence="1">
    <location>
        <begin position="1"/>
        <end position="27"/>
    </location>
</feature>
<organism evidence="3 4">
    <name type="scientific">Mycena alexandri</name>
    <dbReference type="NCBI Taxonomy" id="1745969"/>
    <lineage>
        <taxon>Eukaryota</taxon>
        <taxon>Fungi</taxon>
        <taxon>Dikarya</taxon>
        <taxon>Basidiomycota</taxon>
        <taxon>Agaricomycotina</taxon>
        <taxon>Agaricomycetes</taxon>
        <taxon>Agaricomycetidae</taxon>
        <taxon>Agaricales</taxon>
        <taxon>Marasmiineae</taxon>
        <taxon>Mycenaceae</taxon>
        <taxon>Mycena</taxon>
    </lineage>
</organism>
<gene>
    <name evidence="3" type="ORF">C8F04DRAFT_1260982</name>
</gene>
<dbReference type="Pfam" id="PF18885">
    <property type="entry name" value="DUF5648"/>
    <property type="match status" value="1"/>
</dbReference>